<name>A0A1M5VYJ2_9CLOT</name>
<reference evidence="13 14" key="1">
    <citation type="submission" date="2016-11" db="EMBL/GenBank/DDBJ databases">
        <authorList>
            <person name="Jaros S."/>
            <person name="Januszkiewicz K."/>
            <person name="Wedrychowicz H."/>
        </authorList>
    </citation>
    <scope>NUCLEOTIDE SEQUENCE [LARGE SCALE GENOMIC DNA]</scope>
    <source>
        <strain evidence="13 14">DSM 3089</strain>
    </source>
</reference>
<feature type="transmembrane region" description="Helical" evidence="12">
    <location>
        <begin position="68"/>
        <end position="89"/>
    </location>
</feature>
<dbReference type="InterPro" id="IPR050222">
    <property type="entry name" value="MATE_MdtK"/>
</dbReference>
<feature type="transmembrane region" description="Helical" evidence="12">
    <location>
        <begin position="401"/>
        <end position="421"/>
    </location>
</feature>
<dbReference type="PIRSF" id="PIRSF006603">
    <property type="entry name" value="DinF"/>
    <property type="match status" value="1"/>
</dbReference>
<evidence type="ECO:0000256" key="2">
    <source>
        <dbReference type="ARBA" id="ARBA00004651"/>
    </source>
</evidence>
<keyword evidence="8 12" id="KW-1133">Transmembrane helix</keyword>
<feature type="transmembrane region" description="Helical" evidence="12">
    <location>
        <begin position="427"/>
        <end position="448"/>
    </location>
</feature>
<gene>
    <name evidence="13" type="ORF">SAMN02745196_01440</name>
</gene>
<dbReference type="GO" id="GO:0015297">
    <property type="term" value="F:antiporter activity"/>
    <property type="evidence" value="ECO:0007669"/>
    <property type="project" value="UniProtKB-KW"/>
</dbReference>
<keyword evidence="7 12" id="KW-0812">Transmembrane</keyword>
<dbReference type="InterPro" id="IPR048279">
    <property type="entry name" value="MdtK-like"/>
</dbReference>
<feature type="transmembrane region" description="Helical" evidence="12">
    <location>
        <begin position="368"/>
        <end position="389"/>
    </location>
</feature>
<dbReference type="RefSeq" id="WP_072831352.1">
    <property type="nucleotide sequence ID" value="NZ_FQXP01000005.1"/>
</dbReference>
<dbReference type="GO" id="GO:0006811">
    <property type="term" value="P:monoatomic ion transport"/>
    <property type="evidence" value="ECO:0007669"/>
    <property type="project" value="UniProtKB-KW"/>
</dbReference>
<dbReference type="CDD" id="cd13137">
    <property type="entry name" value="MATE_NorM_like"/>
    <property type="match status" value="1"/>
</dbReference>
<dbReference type="NCBIfam" id="TIGR00797">
    <property type="entry name" value="matE"/>
    <property type="match status" value="1"/>
</dbReference>
<evidence type="ECO:0000256" key="12">
    <source>
        <dbReference type="SAM" id="Phobius"/>
    </source>
</evidence>
<keyword evidence="6" id="KW-1003">Cell membrane</keyword>
<dbReference type="Proteomes" id="UP000184526">
    <property type="component" value="Unassembled WGS sequence"/>
</dbReference>
<organism evidence="13 14">
    <name type="scientific">Clostridium collagenovorans DSM 3089</name>
    <dbReference type="NCBI Taxonomy" id="1121306"/>
    <lineage>
        <taxon>Bacteria</taxon>
        <taxon>Bacillati</taxon>
        <taxon>Bacillota</taxon>
        <taxon>Clostridia</taxon>
        <taxon>Eubacteriales</taxon>
        <taxon>Clostridiaceae</taxon>
        <taxon>Clostridium</taxon>
    </lineage>
</organism>
<dbReference type="Pfam" id="PF01554">
    <property type="entry name" value="MatE"/>
    <property type="match status" value="2"/>
</dbReference>
<dbReference type="AlphaFoldDB" id="A0A1M5VYJ2"/>
<feature type="transmembrane region" description="Helical" evidence="12">
    <location>
        <begin position="101"/>
        <end position="122"/>
    </location>
</feature>
<keyword evidence="9" id="KW-0406">Ion transport</keyword>
<feature type="transmembrane region" description="Helical" evidence="12">
    <location>
        <begin position="253"/>
        <end position="276"/>
    </location>
</feature>
<evidence type="ECO:0000256" key="5">
    <source>
        <dbReference type="ARBA" id="ARBA00022449"/>
    </source>
</evidence>
<feature type="transmembrane region" description="Helical" evidence="12">
    <location>
        <begin position="170"/>
        <end position="193"/>
    </location>
</feature>
<evidence type="ECO:0000256" key="3">
    <source>
        <dbReference type="ARBA" id="ARBA00020268"/>
    </source>
</evidence>
<keyword evidence="10 12" id="KW-0472">Membrane</keyword>
<dbReference type="GO" id="GO:0042910">
    <property type="term" value="F:xenobiotic transmembrane transporter activity"/>
    <property type="evidence" value="ECO:0007669"/>
    <property type="project" value="InterPro"/>
</dbReference>
<sequence>MGTADIQINGLDDIKTSRIRRSILRMIIPIILEGVLQMLASFISMAMTGKLDATSIAGLGLSVRITQIIWAFFKGIAMGATIFIAQAYGANDRKKLRGITIQTLISSIIIVIGIQQILFWFAPKIVTLIFSAEGALLDTTVTHLRAVSFGLPFLVIMLVAAGIMQATGDALTPLIVAVVMNVVNVIFSYLFIFGGLGINGMGVKGAAIGLAISQLVSAILYLYIFFRKKGLIGKVNKSHFKLDMNQIKQIYKVSLPSSMEAVFLQIAVIIVTNVVLGYGENHLAAYQLAVQAEGMFFTPAMGFGVAATAFIGQSLGSKNIKLAKAYMKEICIETLLVTSIAVIALVFFPNVLMGLLTDKVELIEIGVIYLIVTGLIQIPQNIGTVIVGAIRGAGYSKAPMIISAIGIWGVRVLGAVVIGSVLKLDIIWIWIAIDIDLLVRLIISYVMYKKKNIYENAIIL</sequence>
<evidence type="ECO:0000256" key="11">
    <source>
        <dbReference type="ARBA" id="ARBA00031636"/>
    </source>
</evidence>
<accession>A0A1M5VYJ2</accession>
<comment type="subcellular location">
    <subcellularLocation>
        <location evidence="2">Cell membrane</location>
        <topology evidence="2">Multi-pass membrane protein</topology>
    </subcellularLocation>
</comment>
<keyword evidence="14" id="KW-1185">Reference proteome</keyword>
<evidence type="ECO:0000256" key="6">
    <source>
        <dbReference type="ARBA" id="ARBA00022475"/>
    </source>
</evidence>
<feature type="transmembrane region" description="Helical" evidence="12">
    <location>
        <begin position="335"/>
        <end position="356"/>
    </location>
</feature>
<keyword evidence="5" id="KW-0050">Antiport</keyword>
<dbReference type="PANTHER" id="PTHR43298:SF4">
    <property type="entry name" value="DRUG_SODIUM ANTIPORTER"/>
    <property type="match status" value="1"/>
</dbReference>
<dbReference type="PANTHER" id="PTHR43298">
    <property type="entry name" value="MULTIDRUG RESISTANCE PROTEIN NORM-RELATED"/>
    <property type="match status" value="1"/>
</dbReference>
<evidence type="ECO:0000256" key="1">
    <source>
        <dbReference type="ARBA" id="ARBA00003408"/>
    </source>
</evidence>
<evidence type="ECO:0000256" key="8">
    <source>
        <dbReference type="ARBA" id="ARBA00022989"/>
    </source>
</evidence>
<evidence type="ECO:0000256" key="9">
    <source>
        <dbReference type="ARBA" id="ARBA00023065"/>
    </source>
</evidence>
<feature type="transmembrane region" description="Helical" evidence="12">
    <location>
        <begin position="205"/>
        <end position="226"/>
    </location>
</feature>
<feature type="transmembrane region" description="Helical" evidence="12">
    <location>
        <begin position="142"/>
        <end position="163"/>
    </location>
</feature>
<evidence type="ECO:0000313" key="14">
    <source>
        <dbReference type="Proteomes" id="UP000184526"/>
    </source>
</evidence>
<comment type="function">
    <text evidence="1">Multidrug efflux pump.</text>
</comment>
<dbReference type="GO" id="GO:0005886">
    <property type="term" value="C:plasma membrane"/>
    <property type="evidence" value="ECO:0007669"/>
    <property type="project" value="UniProtKB-SubCell"/>
</dbReference>
<feature type="transmembrane region" description="Helical" evidence="12">
    <location>
        <begin position="296"/>
        <end position="315"/>
    </location>
</feature>
<dbReference type="OrthoDB" id="62420at2"/>
<evidence type="ECO:0000256" key="7">
    <source>
        <dbReference type="ARBA" id="ARBA00022692"/>
    </source>
</evidence>
<dbReference type="EMBL" id="FQXP01000005">
    <property type="protein sequence ID" value="SHH80258.1"/>
    <property type="molecule type" value="Genomic_DNA"/>
</dbReference>
<keyword evidence="4" id="KW-0813">Transport</keyword>
<dbReference type="InterPro" id="IPR002528">
    <property type="entry name" value="MATE_fam"/>
</dbReference>
<protein>
    <recommendedName>
        <fullName evidence="3">Probable multidrug resistance protein NorM</fullName>
    </recommendedName>
    <alternativeName>
        <fullName evidence="11">Multidrug-efflux transporter</fullName>
    </alternativeName>
</protein>
<evidence type="ECO:0000256" key="10">
    <source>
        <dbReference type="ARBA" id="ARBA00023136"/>
    </source>
</evidence>
<dbReference type="STRING" id="1121306.SAMN02745196_01440"/>
<evidence type="ECO:0000313" key="13">
    <source>
        <dbReference type="EMBL" id="SHH80258.1"/>
    </source>
</evidence>
<proteinExistence type="predicted"/>
<feature type="transmembrane region" description="Helical" evidence="12">
    <location>
        <begin position="23"/>
        <end position="48"/>
    </location>
</feature>
<evidence type="ECO:0000256" key="4">
    <source>
        <dbReference type="ARBA" id="ARBA00022448"/>
    </source>
</evidence>